<dbReference type="EMBL" id="VLNY01000026">
    <property type="protein sequence ID" value="KAA0016564.1"/>
    <property type="molecule type" value="Genomic_DNA"/>
</dbReference>
<keyword evidence="3" id="KW-1185">Reference proteome</keyword>
<dbReference type="OrthoDB" id="9802771at2"/>
<evidence type="ECO:0000313" key="2">
    <source>
        <dbReference type="EMBL" id="KAA0016564.1"/>
    </source>
</evidence>
<dbReference type="PRINTS" id="PR00420">
    <property type="entry name" value="RNGMNOXGNASE"/>
</dbReference>
<protein>
    <submittedName>
        <fullName evidence="2">NAD(P)/FAD-dependent oxidoreductase</fullName>
    </submittedName>
</protein>
<dbReference type="PANTHER" id="PTHR10632">
    <property type="entry name" value="SULFIDE:QUINONE OXIDOREDUCTASE"/>
    <property type="match status" value="1"/>
</dbReference>
<evidence type="ECO:0000313" key="3">
    <source>
        <dbReference type="Proteomes" id="UP000322244"/>
    </source>
</evidence>
<dbReference type="PANTHER" id="PTHR10632:SF2">
    <property type="entry name" value="SULFIDE:QUINONE OXIDOREDUCTASE, MITOCHONDRIAL"/>
    <property type="match status" value="1"/>
</dbReference>
<dbReference type="GO" id="GO:0070221">
    <property type="term" value="P:sulfide oxidation, using sulfide:quinone oxidoreductase"/>
    <property type="evidence" value="ECO:0007669"/>
    <property type="project" value="TreeGrafter"/>
</dbReference>
<dbReference type="GO" id="GO:0070224">
    <property type="term" value="F:sulfide:quinone oxidoreductase activity"/>
    <property type="evidence" value="ECO:0007669"/>
    <property type="project" value="TreeGrafter"/>
</dbReference>
<name>A0A5A7S5B6_9NOCA</name>
<comment type="caution">
    <text evidence="2">The sequence shown here is derived from an EMBL/GenBank/DDBJ whole genome shotgun (WGS) entry which is preliminary data.</text>
</comment>
<dbReference type="InterPro" id="IPR023753">
    <property type="entry name" value="FAD/NAD-binding_dom"/>
</dbReference>
<feature type="domain" description="FAD/NAD(P)-binding" evidence="1">
    <location>
        <begin position="28"/>
        <end position="319"/>
    </location>
</feature>
<evidence type="ECO:0000259" key="1">
    <source>
        <dbReference type="Pfam" id="PF07992"/>
    </source>
</evidence>
<dbReference type="AlphaFoldDB" id="A0A5A7S5B6"/>
<dbReference type="InterPro" id="IPR015904">
    <property type="entry name" value="Sulphide_quinone_reductase"/>
</dbReference>
<accession>A0A5A7S5B6</accession>
<proteinExistence type="predicted"/>
<dbReference type="Gene3D" id="3.50.50.60">
    <property type="entry name" value="FAD/NAD(P)-binding domain"/>
    <property type="match status" value="2"/>
</dbReference>
<reference evidence="2 3" key="1">
    <citation type="submission" date="2019-07" db="EMBL/GenBank/DDBJ databases">
        <title>Rhodococcus cavernicolus sp. nov., isolated from a cave.</title>
        <authorList>
            <person name="Lee S.D."/>
        </authorList>
    </citation>
    <scope>NUCLEOTIDE SEQUENCE [LARGE SCALE GENOMIC DNA]</scope>
    <source>
        <strain evidence="2 3">C1-24</strain>
    </source>
</reference>
<dbReference type="SUPFAM" id="SSF51905">
    <property type="entry name" value="FAD/NAD(P)-binding domain"/>
    <property type="match status" value="1"/>
</dbReference>
<sequence>MANGLTPARTGYRPRVNPHTYGKYVFVDVLIIGGGNAGLSAAGRLLRRGVTGVAVIEPHRVHTYRPQLSYVGAGQSSMNSAERTQRSVTPRGCTWIADSAVSVDTATRTVRCASGVSFRYRDLVLGPGLVPDTKALPGIFEALESPTVASNYLDRAEQTWKLVQSMPIRGRAVFTVPRAPVSCTGTTIKPLFLAADHWRRTRRLPGVDITLVIDRAALLPSADLTTELLRHLDDLGVQVLHRTRVSKLNPDESTITVTGDEGCTTLPYDMLHLVPRFRGPRWVHDSGLTGDDPHGLVDIDPHTFRHRTHPNVWAAGDGATVDTDPSGGALRKQISILVDNLLAARRNEAVSRYDGYTVAPIATDARRLIVGEFDRSGSLASSLPSLIDPLKPRRTAWAFDRYVLPRIYWNLLLNGHL</sequence>
<dbReference type="Pfam" id="PF07992">
    <property type="entry name" value="Pyr_redox_2"/>
    <property type="match status" value="1"/>
</dbReference>
<dbReference type="GO" id="GO:0071949">
    <property type="term" value="F:FAD binding"/>
    <property type="evidence" value="ECO:0007669"/>
    <property type="project" value="TreeGrafter"/>
</dbReference>
<dbReference type="Proteomes" id="UP000322244">
    <property type="component" value="Unassembled WGS sequence"/>
</dbReference>
<dbReference type="InterPro" id="IPR036188">
    <property type="entry name" value="FAD/NAD-bd_sf"/>
</dbReference>
<organism evidence="2 3">
    <name type="scientific">Antrihabitans cavernicola</name>
    <dbReference type="NCBI Taxonomy" id="2495913"/>
    <lineage>
        <taxon>Bacteria</taxon>
        <taxon>Bacillati</taxon>
        <taxon>Actinomycetota</taxon>
        <taxon>Actinomycetes</taxon>
        <taxon>Mycobacteriales</taxon>
        <taxon>Nocardiaceae</taxon>
        <taxon>Antrihabitans</taxon>
    </lineage>
</organism>
<gene>
    <name evidence="2" type="ORF">FOY51_26095</name>
</gene>